<dbReference type="InterPro" id="IPR037069">
    <property type="entry name" value="AcylCoA_DH/ox_N_sf"/>
</dbReference>
<proteinExistence type="inferred from homology"/>
<dbReference type="Proteomes" id="UP001363622">
    <property type="component" value="Unassembled WGS sequence"/>
</dbReference>
<evidence type="ECO:0000256" key="1">
    <source>
        <dbReference type="ARBA" id="ARBA00001974"/>
    </source>
</evidence>
<dbReference type="InterPro" id="IPR009075">
    <property type="entry name" value="AcylCo_DH/oxidase_C"/>
</dbReference>
<dbReference type="PANTHER" id="PTHR48083">
    <property type="entry name" value="MEDIUM-CHAIN SPECIFIC ACYL-COA DEHYDROGENASE, MITOCHONDRIAL-RELATED"/>
    <property type="match status" value="1"/>
</dbReference>
<keyword evidence="12" id="KW-1185">Reference proteome</keyword>
<dbReference type="PANTHER" id="PTHR48083:SF28">
    <property type="entry name" value="ACYL-COA DEHYDROGENASE FAMILY PROTEIN (AFU_ORTHOLOGUE AFUA_6G10880)-RELATED"/>
    <property type="match status" value="1"/>
</dbReference>
<reference evidence="11 12" key="1">
    <citation type="submission" date="2024-04" db="EMBL/GenBank/DDBJ databases">
        <title>Phyllosticta paracitricarpa is synonymous to the EU quarantine fungus P. citricarpa based on phylogenomic analyses.</title>
        <authorList>
            <consortium name="Lawrence Berkeley National Laboratory"/>
            <person name="Van Ingen-Buijs V.A."/>
            <person name="Van Westerhoven A.C."/>
            <person name="Haridas S."/>
            <person name="Skiadas P."/>
            <person name="Martin F."/>
            <person name="Groenewald J.Z."/>
            <person name="Crous P.W."/>
            <person name="Seidl M.F."/>
        </authorList>
    </citation>
    <scope>NUCLEOTIDE SEQUENCE [LARGE SCALE GENOMIC DNA]</scope>
    <source>
        <strain evidence="11 12">CBS 123371</strain>
    </source>
</reference>
<dbReference type="EMBL" id="JBBPHU010000018">
    <property type="protein sequence ID" value="KAK7509403.1"/>
    <property type="molecule type" value="Genomic_DNA"/>
</dbReference>
<evidence type="ECO:0000256" key="5">
    <source>
        <dbReference type="ARBA" id="ARBA00023002"/>
    </source>
</evidence>
<dbReference type="InterPro" id="IPR006089">
    <property type="entry name" value="Acyl-CoA_DH_CS"/>
</dbReference>
<feature type="region of interest" description="Disordered" evidence="7">
    <location>
        <begin position="1"/>
        <end position="27"/>
    </location>
</feature>
<gene>
    <name evidence="11" type="ORF">IWZ03DRAFT_390595</name>
</gene>
<dbReference type="Gene3D" id="1.10.540.10">
    <property type="entry name" value="Acyl-CoA dehydrogenase/oxidase, N-terminal domain"/>
    <property type="match status" value="1"/>
</dbReference>
<dbReference type="InterPro" id="IPR009100">
    <property type="entry name" value="AcylCoA_DH/oxidase_NM_dom_sf"/>
</dbReference>
<evidence type="ECO:0000256" key="4">
    <source>
        <dbReference type="ARBA" id="ARBA00022827"/>
    </source>
</evidence>
<dbReference type="Pfam" id="PF02771">
    <property type="entry name" value="Acyl-CoA_dh_N"/>
    <property type="match status" value="1"/>
</dbReference>
<evidence type="ECO:0000259" key="9">
    <source>
        <dbReference type="Pfam" id="PF02770"/>
    </source>
</evidence>
<dbReference type="InterPro" id="IPR050741">
    <property type="entry name" value="Acyl-CoA_dehydrogenase"/>
</dbReference>
<feature type="domain" description="Acyl-CoA dehydrogenase/oxidase N-terminal" evidence="10">
    <location>
        <begin position="42"/>
        <end position="159"/>
    </location>
</feature>
<feature type="compositionally biased region" description="Basic and acidic residues" evidence="7">
    <location>
        <begin position="9"/>
        <end position="20"/>
    </location>
</feature>
<dbReference type="SUPFAM" id="SSF47203">
    <property type="entry name" value="Acyl-CoA dehydrogenase C-terminal domain-like"/>
    <property type="match status" value="1"/>
</dbReference>
<dbReference type="InterPro" id="IPR006091">
    <property type="entry name" value="Acyl-CoA_Oxase/DH_mid-dom"/>
</dbReference>
<evidence type="ECO:0000259" key="8">
    <source>
        <dbReference type="Pfam" id="PF00441"/>
    </source>
</evidence>
<dbReference type="InterPro" id="IPR046373">
    <property type="entry name" value="Acyl-CoA_Oxase/DH_mid-dom_sf"/>
</dbReference>
<dbReference type="Pfam" id="PF02770">
    <property type="entry name" value="Acyl-CoA_dh_M"/>
    <property type="match status" value="1"/>
</dbReference>
<dbReference type="Gene3D" id="2.40.110.10">
    <property type="entry name" value="Butyryl-CoA Dehydrogenase, subunit A, domain 2"/>
    <property type="match status" value="1"/>
</dbReference>
<dbReference type="Gene3D" id="1.20.140.10">
    <property type="entry name" value="Butyryl-CoA Dehydrogenase, subunit A, domain 3"/>
    <property type="match status" value="1"/>
</dbReference>
<evidence type="ECO:0000256" key="2">
    <source>
        <dbReference type="ARBA" id="ARBA00009347"/>
    </source>
</evidence>
<evidence type="ECO:0000256" key="6">
    <source>
        <dbReference type="RuleBase" id="RU362125"/>
    </source>
</evidence>
<comment type="caution">
    <text evidence="11">The sequence shown here is derived from an EMBL/GenBank/DDBJ whole genome shotgun (WGS) entry which is preliminary data.</text>
</comment>
<accession>A0ABR1KDN2</accession>
<evidence type="ECO:0000256" key="3">
    <source>
        <dbReference type="ARBA" id="ARBA00022630"/>
    </source>
</evidence>
<evidence type="ECO:0000313" key="12">
    <source>
        <dbReference type="Proteomes" id="UP001363622"/>
    </source>
</evidence>
<comment type="similarity">
    <text evidence="2 6">Belongs to the acyl-CoA dehydrogenase family.</text>
</comment>
<feature type="domain" description="Acyl-CoA dehydrogenase/oxidase C-terminal" evidence="8">
    <location>
        <begin position="279"/>
        <end position="431"/>
    </location>
</feature>
<evidence type="ECO:0000259" key="10">
    <source>
        <dbReference type="Pfam" id="PF02771"/>
    </source>
</evidence>
<dbReference type="Pfam" id="PF00441">
    <property type="entry name" value="Acyl-CoA_dh_1"/>
    <property type="match status" value="1"/>
</dbReference>
<protein>
    <submittedName>
        <fullName evidence="11">Acyl-CoA dehydrogenase/oxidase</fullName>
    </submittedName>
</protein>
<dbReference type="InterPro" id="IPR013786">
    <property type="entry name" value="AcylCoA_DH/ox_N"/>
</dbReference>
<comment type="cofactor">
    <cofactor evidence="1 6">
        <name>FAD</name>
        <dbReference type="ChEBI" id="CHEBI:57692"/>
    </cofactor>
</comment>
<dbReference type="SUPFAM" id="SSF56645">
    <property type="entry name" value="Acyl-CoA dehydrogenase NM domain-like"/>
    <property type="match status" value="1"/>
</dbReference>
<organism evidence="11 12">
    <name type="scientific">Phyllosticta citriasiana</name>
    <dbReference type="NCBI Taxonomy" id="595635"/>
    <lineage>
        <taxon>Eukaryota</taxon>
        <taxon>Fungi</taxon>
        <taxon>Dikarya</taxon>
        <taxon>Ascomycota</taxon>
        <taxon>Pezizomycotina</taxon>
        <taxon>Dothideomycetes</taxon>
        <taxon>Dothideomycetes incertae sedis</taxon>
        <taxon>Botryosphaeriales</taxon>
        <taxon>Phyllostictaceae</taxon>
        <taxon>Phyllosticta</taxon>
    </lineage>
</organism>
<dbReference type="InterPro" id="IPR036250">
    <property type="entry name" value="AcylCo_DH-like_C"/>
</dbReference>
<keyword evidence="3 6" id="KW-0285">Flavoprotein</keyword>
<dbReference type="PROSITE" id="PS00072">
    <property type="entry name" value="ACYL_COA_DH_1"/>
    <property type="match status" value="1"/>
</dbReference>
<evidence type="ECO:0000256" key="7">
    <source>
        <dbReference type="SAM" id="MobiDB-lite"/>
    </source>
</evidence>
<sequence length="447" mass="49096">MTPKSDASLSKEKGDVEPTRAPHGPWAEPAFHSLSSPYYKPSHYRLQAALRNYIDKNVLPHALDWEAAGAAPREAALAWARSGIAYSDVPTAYRPAWVGNPAGIPWEELDAFHYLIMVDEGSRIEGGVGTSLEGASVIAAPPIIHWGSEEQKRKWLPGLFDWTTSFALGVTEPRGGSDVAALTTTAEKVKTEDGKEWYVVNGVKKWITGFPWATHMTTAVRTGPPGSGANGISVLVIPTNSQGLTWHRIENSGQKAGGASWVELEDVRVPAENLIGRENDGLKMILTNFNRERFTMAVGMNRKARTCLAHAFAYACRRETFGKPLIENQIIRHKIATMAREIEAHWAWLEQIAYHVQGSEKKWQDANIAGRIALIKVQGGRLVEMANREAQQIFGGAGYQRSGVGATVEQISRDLRMLVVGGGSEEILEDLGVRQETALATRKGWKL</sequence>
<keyword evidence="5 6" id="KW-0560">Oxidoreductase</keyword>
<keyword evidence="4 6" id="KW-0274">FAD</keyword>
<evidence type="ECO:0000313" key="11">
    <source>
        <dbReference type="EMBL" id="KAK7509403.1"/>
    </source>
</evidence>
<name>A0ABR1KDN2_9PEZI</name>
<feature type="domain" description="Acyl-CoA oxidase/dehydrogenase middle" evidence="9">
    <location>
        <begin position="167"/>
        <end position="267"/>
    </location>
</feature>